<dbReference type="Proteomes" id="UP000307768">
    <property type="component" value="Unassembled WGS sequence"/>
</dbReference>
<evidence type="ECO:0000313" key="2">
    <source>
        <dbReference type="EMBL" id="KAA1423420.1"/>
    </source>
</evidence>
<evidence type="ECO:0000256" key="1">
    <source>
        <dbReference type="SAM" id="Phobius"/>
    </source>
</evidence>
<feature type="transmembrane region" description="Helical" evidence="1">
    <location>
        <begin position="25"/>
        <end position="44"/>
    </location>
</feature>
<feature type="transmembrane region" description="Helical" evidence="1">
    <location>
        <begin position="130"/>
        <end position="151"/>
    </location>
</feature>
<feature type="transmembrane region" description="Helical" evidence="1">
    <location>
        <begin position="301"/>
        <end position="319"/>
    </location>
</feature>
<keyword evidence="1" id="KW-0812">Transmembrane</keyword>
<evidence type="ECO:0008006" key="4">
    <source>
        <dbReference type="Google" id="ProtNLM"/>
    </source>
</evidence>
<feature type="transmembrane region" description="Helical" evidence="1">
    <location>
        <begin position="157"/>
        <end position="174"/>
    </location>
</feature>
<accession>A0A5Q6RZA3</accession>
<feature type="transmembrane region" description="Helical" evidence="1">
    <location>
        <begin position="96"/>
        <end position="118"/>
    </location>
</feature>
<evidence type="ECO:0000313" key="3">
    <source>
        <dbReference type="Proteomes" id="UP000307768"/>
    </source>
</evidence>
<keyword evidence="1" id="KW-1133">Transmembrane helix</keyword>
<gene>
    <name evidence="2" type="ORF">FE697_007365</name>
</gene>
<feature type="transmembrane region" description="Helical" evidence="1">
    <location>
        <begin position="366"/>
        <end position="384"/>
    </location>
</feature>
<feature type="transmembrane region" description="Helical" evidence="1">
    <location>
        <begin position="234"/>
        <end position="251"/>
    </location>
</feature>
<feature type="transmembrane region" description="Helical" evidence="1">
    <location>
        <begin position="404"/>
        <end position="423"/>
    </location>
</feature>
<sequence>MSSLAADTRRAARGWVPADVTRGQMVTAAAISLIVAQLALRAWVTQGSWFFEDDFQFLSDIALGRDDLDWYLRPHNVHFMPLSFILVKIVTWGGPFAWWLAALQTVLLQLAASLSCWWMLRKLFGNRPAILVPLTFYLFSIFSVPTLTWYAAMINQLPLHTCLFLGVLAHVTYLRTRRYRWVLVASLITTVGLLFYVKAIALPMVFGLLALLYFGRGPLVRRFLSVVRRYLWGWLTYAVVGTAYLVMYWIHMPREAAEGSTDYLALAQAMLFDTLGTGLTGLSWSWALLNGGPRSTTDPSTVLVAVSWVIVSAVWFYLYATRVRALRSLVILLPYLLLSYGIIAVGRSGSFGSVSGNEARYLSDTSAVLALVLALATMHLKGAVESSARRPEPLLTVRLSHRTLAVGLAVYVVASTYSTITYARPWHDGNATKDFGLRAIESIEDADRPALADVPVPDEVMWNANAPYNLTSVFFAPLGDRFTTPAVANDLQVLDADGEVAQAVVYPGVRSVPGTLDGCGHPVRRTPNVIPLEAETFDFPFWMTIGYLADSDGELTVAAGDVRETAPVRAGLHTLFVRTEGAFDSVLLRSDGSANLCVDPITVGTLEAR</sequence>
<comment type="caution">
    <text evidence="2">The sequence shown here is derived from an EMBL/GenBank/DDBJ whole genome shotgun (WGS) entry which is preliminary data.</text>
</comment>
<dbReference type="RefSeq" id="WP_149768939.1">
    <property type="nucleotide sequence ID" value="NZ_VDFQ02000002.1"/>
</dbReference>
<feature type="transmembrane region" description="Helical" evidence="1">
    <location>
        <begin position="326"/>
        <end position="346"/>
    </location>
</feature>
<name>A0A5Q6RZA3_9ACTN</name>
<dbReference type="EMBL" id="VDFQ02000002">
    <property type="protein sequence ID" value="KAA1423420.1"/>
    <property type="molecule type" value="Genomic_DNA"/>
</dbReference>
<organism evidence="2 3">
    <name type="scientific">Mumia zhuanghuii</name>
    <dbReference type="NCBI Taxonomy" id="2585211"/>
    <lineage>
        <taxon>Bacteria</taxon>
        <taxon>Bacillati</taxon>
        <taxon>Actinomycetota</taxon>
        <taxon>Actinomycetes</taxon>
        <taxon>Propionibacteriales</taxon>
        <taxon>Nocardioidaceae</taxon>
        <taxon>Mumia</taxon>
    </lineage>
</organism>
<keyword evidence="1" id="KW-0472">Membrane</keyword>
<feature type="transmembrane region" description="Helical" evidence="1">
    <location>
        <begin position="181"/>
        <end position="214"/>
    </location>
</feature>
<dbReference type="OrthoDB" id="3778510at2"/>
<reference evidence="2 3" key="1">
    <citation type="submission" date="2019-09" db="EMBL/GenBank/DDBJ databases">
        <title>Mumia zhuanghuii sp. nov. isolated from the intestinal contents of plateau pika (Ochotona curzoniae) in the Qinghai-Tibet plateau of China.</title>
        <authorList>
            <person name="Tian Z."/>
        </authorList>
    </citation>
    <scope>NUCLEOTIDE SEQUENCE [LARGE SCALE GENOMIC DNA]</scope>
    <source>
        <strain evidence="3">350</strain>
    </source>
</reference>
<protein>
    <recommendedName>
        <fullName evidence="4">Glycosyltransferase RgtA/B/C/D-like domain-containing protein</fullName>
    </recommendedName>
</protein>
<dbReference type="AlphaFoldDB" id="A0A5Q6RZA3"/>
<proteinExistence type="predicted"/>
<feature type="transmembrane region" description="Helical" evidence="1">
    <location>
        <begin position="263"/>
        <end position="289"/>
    </location>
</feature>